<feature type="non-terminal residue" evidence="1">
    <location>
        <position position="1"/>
    </location>
</feature>
<comment type="caution">
    <text evidence="1">The sequence shown here is derived from an EMBL/GenBank/DDBJ whole genome shotgun (WGS) entry which is preliminary data.</text>
</comment>
<reference evidence="1" key="1">
    <citation type="journal article" date="2014" name="Front. Microbiol.">
        <title>High frequency of phylogenetically diverse reductive dehalogenase-homologous genes in deep subseafloor sedimentary metagenomes.</title>
        <authorList>
            <person name="Kawai M."/>
            <person name="Futagami T."/>
            <person name="Toyoda A."/>
            <person name="Takaki Y."/>
            <person name="Nishi S."/>
            <person name="Hori S."/>
            <person name="Arai W."/>
            <person name="Tsubouchi T."/>
            <person name="Morono Y."/>
            <person name="Uchiyama I."/>
            <person name="Ito T."/>
            <person name="Fujiyama A."/>
            <person name="Inagaki F."/>
            <person name="Takami H."/>
        </authorList>
    </citation>
    <scope>NUCLEOTIDE SEQUENCE</scope>
    <source>
        <strain evidence="1">Expedition CK06-06</strain>
    </source>
</reference>
<name>X1C8Z5_9ZZZZ</name>
<gene>
    <name evidence="1" type="ORF">S01H4_38128</name>
</gene>
<proteinExistence type="predicted"/>
<dbReference type="EMBL" id="BART01020530">
    <property type="protein sequence ID" value="GAH04536.1"/>
    <property type="molecule type" value="Genomic_DNA"/>
</dbReference>
<evidence type="ECO:0000313" key="1">
    <source>
        <dbReference type="EMBL" id="GAH04536.1"/>
    </source>
</evidence>
<organism evidence="1">
    <name type="scientific">marine sediment metagenome</name>
    <dbReference type="NCBI Taxonomy" id="412755"/>
    <lineage>
        <taxon>unclassified sequences</taxon>
        <taxon>metagenomes</taxon>
        <taxon>ecological metagenomes</taxon>
    </lineage>
</organism>
<protein>
    <submittedName>
        <fullName evidence="1">Uncharacterized protein</fullName>
    </submittedName>
</protein>
<sequence length="48" mass="5401">HLILSLYNCREELMANRNLAHIKIDDLEIIGYSVAGEETVVAMPQEMG</sequence>
<dbReference type="AlphaFoldDB" id="X1C8Z5"/>
<accession>X1C8Z5</accession>